<dbReference type="STRING" id="265719.SAMN04488509_106167"/>
<dbReference type="GO" id="GO:0005886">
    <property type="term" value="C:plasma membrane"/>
    <property type="evidence" value="ECO:0007669"/>
    <property type="project" value="TreeGrafter"/>
</dbReference>
<evidence type="ECO:0000313" key="6">
    <source>
        <dbReference type="Proteomes" id="UP000199603"/>
    </source>
</evidence>
<dbReference type="OrthoDB" id="9801477at2"/>
<protein>
    <submittedName>
        <fullName evidence="5">Putative ABC transport system ATP-binding protein</fullName>
    </submittedName>
</protein>
<dbReference type="PROSITE" id="PS00211">
    <property type="entry name" value="ABC_TRANSPORTER_1"/>
    <property type="match status" value="1"/>
</dbReference>
<accession>A0A1G6XCT6</accession>
<dbReference type="AlphaFoldDB" id="A0A1G6XCT6"/>
<organism evidence="5 6">
    <name type="scientific">Aquimonas voraii</name>
    <dbReference type="NCBI Taxonomy" id="265719"/>
    <lineage>
        <taxon>Bacteria</taxon>
        <taxon>Pseudomonadati</taxon>
        <taxon>Pseudomonadota</taxon>
        <taxon>Gammaproteobacteria</taxon>
        <taxon>Lysobacterales</taxon>
        <taxon>Lysobacteraceae</taxon>
        <taxon>Aquimonas</taxon>
    </lineage>
</organism>
<dbReference type="GO" id="GO:0016887">
    <property type="term" value="F:ATP hydrolysis activity"/>
    <property type="evidence" value="ECO:0007669"/>
    <property type="project" value="InterPro"/>
</dbReference>
<dbReference type="GO" id="GO:0005524">
    <property type="term" value="F:ATP binding"/>
    <property type="evidence" value="ECO:0007669"/>
    <property type="project" value="UniProtKB-KW"/>
</dbReference>
<dbReference type="PANTHER" id="PTHR24220">
    <property type="entry name" value="IMPORT ATP-BINDING PROTEIN"/>
    <property type="match status" value="1"/>
</dbReference>
<name>A0A1G6XCT6_9GAMM</name>
<keyword evidence="1" id="KW-0813">Transport</keyword>
<dbReference type="InterPro" id="IPR017871">
    <property type="entry name" value="ABC_transporter-like_CS"/>
</dbReference>
<dbReference type="PANTHER" id="PTHR24220:SF659">
    <property type="entry name" value="TRANSPORTER, PUTATIVE-RELATED"/>
    <property type="match status" value="1"/>
</dbReference>
<dbReference type="SUPFAM" id="SSF52540">
    <property type="entry name" value="P-loop containing nucleoside triphosphate hydrolases"/>
    <property type="match status" value="1"/>
</dbReference>
<dbReference type="Pfam" id="PF00005">
    <property type="entry name" value="ABC_tran"/>
    <property type="match status" value="1"/>
</dbReference>
<dbReference type="InterPro" id="IPR003439">
    <property type="entry name" value="ABC_transporter-like_ATP-bd"/>
</dbReference>
<dbReference type="Gene3D" id="3.40.50.300">
    <property type="entry name" value="P-loop containing nucleotide triphosphate hydrolases"/>
    <property type="match status" value="1"/>
</dbReference>
<feature type="domain" description="ABC transporter" evidence="4">
    <location>
        <begin position="3"/>
        <end position="219"/>
    </location>
</feature>
<reference evidence="5 6" key="1">
    <citation type="submission" date="2016-10" db="EMBL/GenBank/DDBJ databases">
        <authorList>
            <person name="de Groot N.N."/>
        </authorList>
    </citation>
    <scope>NUCLEOTIDE SEQUENCE [LARGE SCALE GENOMIC DNA]</scope>
    <source>
        <strain evidence="5 6">DSM 16957</strain>
    </source>
</reference>
<dbReference type="InterPro" id="IPR017911">
    <property type="entry name" value="MacB-like_ATP-bd"/>
</dbReference>
<evidence type="ECO:0000256" key="2">
    <source>
        <dbReference type="ARBA" id="ARBA00022741"/>
    </source>
</evidence>
<evidence type="ECO:0000256" key="3">
    <source>
        <dbReference type="ARBA" id="ARBA00022840"/>
    </source>
</evidence>
<keyword evidence="2" id="KW-0547">Nucleotide-binding</keyword>
<dbReference type="PROSITE" id="PS50893">
    <property type="entry name" value="ABC_TRANSPORTER_2"/>
    <property type="match status" value="1"/>
</dbReference>
<keyword evidence="6" id="KW-1185">Reference proteome</keyword>
<dbReference type="InterPro" id="IPR015854">
    <property type="entry name" value="ABC_transpr_LolD-like"/>
</dbReference>
<dbReference type="InterPro" id="IPR003593">
    <property type="entry name" value="AAA+_ATPase"/>
</dbReference>
<evidence type="ECO:0000313" key="5">
    <source>
        <dbReference type="EMBL" id="SDD75960.1"/>
    </source>
</evidence>
<dbReference type="SMART" id="SM00382">
    <property type="entry name" value="AAA"/>
    <property type="match status" value="1"/>
</dbReference>
<gene>
    <name evidence="5" type="ORF">SAMN04488509_106167</name>
</gene>
<dbReference type="RefSeq" id="WP_091242901.1">
    <property type="nucleotide sequence ID" value="NZ_FNAG01000006.1"/>
</dbReference>
<dbReference type="CDD" id="cd03255">
    <property type="entry name" value="ABC_MJ0796_LolCDE_FtsE"/>
    <property type="match status" value="1"/>
</dbReference>
<evidence type="ECO:0000259" key="4">
    <source>
        <dbReference type="PROSITE" id="PS50893"/>
    </source>
</evidence>
<evidence type="ECO:0000256" key="1">
    <source>
        <dbReference type="ARBA" id="ARBA00022448"/>
    </source>
</evidence>
<proteinExistence type="predicted"/>
<dbReference type="Proteomes" id="UP000199603">
    <property type="component" value="Unassembled WGS sequence"/>
</dbReference>
<keyword evidence="3 5" id="KW-0067">ATP-binding</keyword>
<dbReference type="InterPro" id="IPR027417">
    <property type="entry name" value="P-loop_NTPase"/>
</dbReference>
<dbReference type="EMBL" id="FNAG01000006">
    <property type="protein sequence ID" value="SDD75960.1"/>
    <property type="molecule type" value="Genomic_DNA"/>
</dbReference>
<dbReference type="GO" id="GO:0022857">
    <property type="term" value="F:transmembrane transporter activity"/>
    <property type="evidence" value="ECO:0007669"/>
    <property type="project" value="TreeGrafter"/>
</dbReference>
<sequence length="219" mass="23350">MHLTVRQLQRRFGDTPVLDGLDLDLAPGECVALVGRSGAGKSTLLHLVAGIDRADGGEIRFDDTRLDTLDEAARTRFRRRHLGLVFQSWNLVPSLSALDNLCLPLELIGVGGTEAKRRAQALLDQLGLGALAKRFPDELSGGQQQRVAVARALVHGPSVLLADEPTGSLDAESAAAVMRLLIGACREAGASLLLVTHAAEVMGQADRLLRMQDGRLVPA</sequence>